<dbReference type="GO" id="GO:0005677">
    <property type="term" value="C:chromatin silencing complex"/>
    <property type="evidence" value="ECO:0007669"/>
    <property type="project" value="TreeGrafter"/>
</dbReference>
<feature type="compositionally biased region" description="Basic and acidic residues" evidence="13">
    <location>
        <begin position="325"/>
        <end position="334"/>
    </location>
</feature>
<dbReference type="GO" id="GO:0008168">
    <property type="term" value="F:methyltransferase activity"/>
    <property type="evidence" value="ECO:0007669"/>
    <property type="project" value="UniProtKB-KW"/>
</dbReference>
<reference evidence="15" key="1">
    <citation type="submission" date="2025-08" db="UniProtKB">
        <authorList>
            <consortium name="RefSeq"/>
        </authorList>
    </citation>
    <scope>IDENTIFICATION</scope>
</reference>
<feature type="compositionally biased region" description="Polar residues" evidence="13">
    <location>
        <begin position="311"/>
        <end position="324"/>
    </location>
</feature>
<dbReference type="SUPFAM" id="SSF53335">
    <property type="entry name" value="S-adenosyl-L-methionine-dependent methyltransferases"/>
    <property type="match status" value="1"/>
</dbReference>
<proteinExistence type="inferred from homology"/>
<feature type="compositionally biased region" description="Basic residues" evidence="13">
    <location>
        <begin position="346"/>
        <end position="356"/>
    </location>
</feature>
<dbReference type="Gene3D" id="3.40.50.150">
    <property type="entry name" value="Vaccinia Virus protein VP39"/>
    <property type="match status" value="1"/>
</dbReference>
<dbReference type="GO" id="GO:0005730">
    <property type="term" value="C:nucleolus"/>
    <property type="evidence" value="ECO:0007669"/>
    <property type="project" value="UniProtKB-SubCell"/>
</dbReference>
<dbReference type="GO" id="GO:0033553">
    <property type="term" value="C:rDNA heterochromatin"/>
    <property type="evidence" value="ECO:0007669"/>
    <property type="project" value="TreeGrafter"/>
</dbReference>
<evidence type="ECO:0000313" key="15">
    <source>
        <dbReference type="RefSeq" id="XP_055895411.1"/>
    </source>
</evidence>
<keyword evidence="6" id="KW-0489">Methyltransferase</keyword>
<feature type="compositionally biased region" description="Basic residues" evidence="13">
    <location>
        <begin position="27"/>
        <end position="36"/>
    </location>
</feature>
<evidence type="ECO:0000256" key="5">
    <source>
        <dbReference type="ARBA" id="ARBA00022552"/>
    </source>
</evidence>
<name>A0A9W3B7F9_BIOGL</name>
<keyword evidence="8" id="KW-0949">S-adenosyl-L-methionine</keyword>
<comment type="similarity">
    <text evidence="2">Belongs to the methyltransferase superfamily. RRP8 family.</text>
</comment>
<organism evidence="14 15">
    <name type="scientific">Biomphalaria glabrata</name>
    <name type="common">Bloodfluke planorb</name>
    <name type="synonym">Freshwater snail</name>
    <dbReference type="NCBI Taxonomy" id="6526"/>
    <lineage>
        <taxon>Eukaryota</taxon>
        <taxon>Metazoa</taxon>
        <taxon>Spiralia</taxon>
        <taxon>Lophotrochozoa</taxon>
        <taxon>Mollusca</taxon>
        <taxon>Gastropoda</taxon>
        <taxon>Heterobranchia</taxon>
        <taxon>Euthyneura</taxon>
        <taxon>Panpulmonata</taxon>
        <taxon>Hygrophila</taxon>
        <taxon>Lymnaeoidea</taxon>
        <taxon>Planorbidae</taxon>
        <taxon>Biomphalaria</taxon>
    </lineage>
</organism>
<dbReference type="GO" id="GO:0000183">
    <property type="term" value="P:rDNA heterochromatin formation"/>
    <property type="evidence" value="ECO:0007669"/>
    <property type="project" value="TreeGrafter"/>
</dbReference>
<feature type="compositionally biased region" description="Basic residues" evidence="13">
    <location>
        <begin position="62"/>
        <end position="76"/>
    </location>
</feature>
<evidence type="ECO:0000256" key="8">
    <source>
        <dbReference type="ARBA" id="ARBA00022691"/>
    </source>
</evidence>
<dbReference type="GO" id="GO:0042149">
    <property type="term" value="P:cellular response to glucose starvation"/>
    <property type="evidence" value="ECO:0007669"/>
    <property type="project" value="TreeGrafter"/>
</dbReference>
<feature type="compositionally biased region" description="Basic and acidic residues" evidence="13">
    <location>
        <begin position="126"/>
        <end position="142"/>
    </location>
</feature>
<dbReference type="FunFam" id="1.10.10.2150:FF:000001">
    <property type="entry name" value="Ribosomal RNA-processing protein 8"/>
    <property type="match status" value="1"/>
</dbReference>
<dbReference type="PANTHER" id="PTHR12787:SF0">
    <property type="entry name" value="RIBOSOMAL RNA-PROCESSING PROTEIN 8"/>
    <property type="match status" value="1"/>
</dbReference>
<keyword evidence="4" id="KW-0678">Repressor</keyword>
<dbReference type="OMA" id="MFYLMDF"/>
<evidence type="ECO:0000256" key="4">
    <source>
        <dbReference type="ARBA" id="ARBA00022491"/>
    </source>
</evidence>
<evidence type="ECO:0000256" key="6">
    <source>
        <dbReference type="ARBA" id="ARBA00022603"/>
    </source>
</evidence>
<dbReference type="GeneID" id="106063887"/>
<feature type="compositionally biased region" description="Basic and acidic residues" evidence="13">
    <location>
        <begin position="259"/>
        <end position="284"/>
    </location>
</feature>
<keyword evidence="9" id="KW-0156">Chromatin regulator</keyword>
<dbReference type="OrthoDB" id="10258825at2759"/>
<evidence type="ECO:0000256" key="12">
    <source>
        <dbReference type="ARBA" id="ARBA00023242"/>
    </source>
</evidence>
<dbReference type="CDD" id="cd02440">
    <property type="entry name" value="AdoMet_MTases"/>
    <property type="match status" value="1"/>
</dbReference>
<feature type="compositionally biased region" description="Basic and acidic residues" evidence="13">
    <location>
        <begin position="107"/>
        <end position="117"/>
    </location>
</feature>
<evidence type="ECO:0000256" key="1">
    <source>
        <dbReference type="ARBA" id="ARBA00004604"/>
    </source>
</evidence>
<dbReference type="GO" id="GO:0032259">
    <property type="term" value="P:methylation"/>
    <property type="evidence" value="ECO:0007669"/>
    <property type="project" value="UniProtKB-KW"/>
</dbReference>
<dbReference type="Proteomes" id="UP001165740">
    <property type="component" value="Chromosome 8"/>
</dbReference>
<feature type="region of interest" description="Disordered" evidence="13">
    <location>
        <begin position="24"/>
        <end position="217"/>
    </location>
</feature>
<accession>A0A9W3B7F9</accession>
<evidence type="ECO:0000256" key="7">
    <source>
        <dbReference type="ARBA" id="ARBA00022679"/>
    </source>
</evidence>
<dbReference type="GO" id="GO:0006364">
    <property type="term" value="P:rRNA processing"/>
    <property type="evidence" value="ECO:0007669"/>
    <property type="project" value="UniProtKB-KW"/>
</dbReference>
<keyword evidence="10" id="KW-0805">Transcription regulation</keyword>
<keyword evidence="7" id="KW-0808">Transferase</keyword>
<evidence type="ECO:0000256" key="11">
    <source>
        <dbReference type="ARBA" id="ARBA00023163"/>
    </source>
</evidence>
<keyword evidence="12" id="KW-0539">Nucleus</keyword>
<gene>
    <name evidence="15" type="primary">LOC106063887</name>
</gene>
<protein>
    <recommendedName>
        <fullName evidence="3">Ribosomal RNA-processing protein 8</fullName>
    </recommendedName>
</protein>
<evidence type="ECO:0000256" key="10">
    <source>
        <dbReference type="ARBA" id="ARBA00023015"/>
    </source>
</evidence>
<dbReference type="RefSeq" id="XP_055895411.1">
    <property type="nucleotide sequence ID" value="XM_056039436.1"/>
</dbReference>
<evidence type="ECO:0000256" key="9">
    <source>
        <dbReference type="ARBA" id="ARBA00022853"/>
    </source>
</evidence>
<dbReference type="InterPro" id="IPR007823">
    <property type="entry name" value="RRP8"/>
</dbReference>
<feature type="compositionally biased region" description="Polar residues" evidence="13">
    <location>
        <begin position="78"/>
        <end position="89"/>
    </location>
</feature>
<sequence length="649" mass="72994">MSGFELNTKWDVDKTAETLNNSLFGKSRAKGKKNKSKTNLSKGRSFQTNQGADSDDEQLSKKEKKKLKERRRKLKKTQALSGQVQQNLHRNAGTKQKIDTGINNNKHKTENKVEANVKSKKKHKIKTNDKLANKNEPDKDLHSGSFQSGEKKKRKRSLSKESDSSFTTPKKLKLDPSVSTASNSAVSASEGPKRKNRKKKNTSRKNREKHLALKNKIKPSLAVINREVKADGYQADTSNTIISDCNVLNNTSGKQSLKNIEKKNKKLSKDFKADKTLGKEKNELENGTSGNNISNSHKRNKKSLKNSSLNTTIHVSENSFQEEPNYQKKKDKNENQANDDLSDKKKDKKKKKKKSKSLSNQADIESLQADAESLQANESQRNGKSSKKNSTDSVQKIKSENVKKEHLEQNGFKISADMNSSNSEHSLWGSTSLGSQARDKLKSARFRFINEQLYTCTGAEALKMFHSEKEAFQVYHEGYENQVTKWPVNPVDILIRQIKSKPTNLVIADFGCGDAKLAASLPHKVHSFDLVATNDRITACDMSKTPLPNESVDIAVFCLSLMGTNIGDYILEANRVLKNGGLLKIIEVVSRFKGVSEFIGGIYKRGFQLLHKRDVNEMFYQLDFKKIKTMKKSLPIGPLTLNPCLYKKR</sequence>
<dbReference type="PANTHER" id="PTHR12787">
    <property type="entry name" value="RIBOSOMAL RNA-PROCESSING PROTEIN 8"/>
    <property type="match status" value="1"/>
</dbReference>
<keyword evidence="14" id="KW-1185">Reference proteome</keyword>
<dbReference type="InterPro" id="IPR029063">
    <property type="entry name" value="SAM-dependent_MTases_sf"/>
</dbReference>
<keyword evidence="5" id="KW-0698">rRNA processing</keyword>
<dbReference type="AlphaFoldDB" id="A0A9W3B7F9"/>
<feature type="compositionally biased region" description="Basic residues" evidence="13">
    <location>
        <begin position="194"/>
        <end position="217"/>
    </location>
</feature>
<evidence type="ECO:0000256" key="2">
    <source>
        <dbReference type="ARBA" id="ARBA00006301"/>
    </source>
</evidence>
<dbReference type="InterPro" id="IPR042036">
    <property type="entry name" value="RRP8_N"/>
</dbReference>
<keyword evidence="11" id="KW-0804">Transcription</keyword>
<evidence type="ECO:0000313" key="14">
    <source>
        <dbReference type="Proteomes" id="UP001165740"/>
    </source>
</evidence>
<dbReference type="FunFam" id="3.40.50.150:FF:000068">
    <property type="entry name" value="Ribosomal RNA-processing protein 8"/>
    <property type="match status" value="1"/>
</dbReference>
<comment type="subcellular location">
    <subcellularLocation>
        <location evidence="1">Nucleus</location>
        <location evidence="1">Nucleolus</location>
    </subcellularLocation>
</comment>
<evidence type="ECO:0000256" key="13">
    <source>
        <dbReference type="SAM" id="MobiDB-lite"/>
    </source>
</evidence>
<feature type="compositionally biased region" description="Polar residues" evidence="13">
    <location>
        <begin position="374"/>
        <end position="383"/>
    </location>
</feature>
<dbReference type="GO" id="GO:0046015">
    <property type="term" value="P:regulation of transcription by glucose"/>
    <property type="evidence" value="ECO:0007669"/>
    <property type="project" value="TreeGrafter"/>
</dbReference>
<feature type="region of interest" description="Disordered" evidence="13">
    <location>
        <begin position="248"/>
        <end position="409"/>
    </location>
</feature>
<dbReference type="Pfam" id="PF05148">
    <property type="entry name" value="Methyltransf_8"/>
    <property type="match status" value="1"/>
</dbReference>
<dbReference type="Gene3D" id="1.10.10.2150">
    <property type="entry name" value="Ribosomal RNA-processing protein 8, N-terminal domain"/>
    <property type="match status" value="1"/>
</dbReference>
<feature type="compositionally biased region" description="Low complexity" evidence="13">
    <location>
        <begin position="177"/>
        <end position="189"/>
    </location>
</feature>
<feature type="compositionally biased region" description="Basic and acidic residues" evidence="13">
    <location>
        <begin position="395"/>
        <end position="408"/>
    </location>
</feature>
<evidence type="ECO:0000256" key="3">
    <source>
        <dbReference type="ARBA" id="ARBA00020203"/>
    </source>
</evidence>